<evidence type="ECO:0000313" key="3">
    <source>
        <dbReference type="Proteomes" id="UP000619238"/>
    </source>
</evidence>
<accession>A0ABR7QET7</accession>
<feature type="transmembrane region" description="Helical" evidence="1">
    <location>
        <begin position="300"/>
        <end position="317"/>
    </location>
</feature>
<dbReference type="RefSeq" id="WP_187564139.1">
    <property type="nucleotide sequence ID" value="NZ_JACGWS010000016.1"/>
</dbReference>
<dbReference type="Proteomes" id="UP000619238">
    <property type="component" value="Unassembled WGS sequence"/>
</dbReference>
<keyword evidence="1" id="KW-0812">Transmembrane</keyword>
<sequence length="323" mass="37607">MKIKTKIIQFTFICTLLCSISIFQSCSSVETLKPLPSDESPILRAFPSYFDGDFELITKEPAGDDFKLGRDFIKFTVTDQHKLTIVSYLSFTKEELAKKSKYYTIKGELLVYKNDSLHALKEKLENKKSTSNNLTEQESSQLLQLKEQDEKGQIFKTFPLSIDNKNYSYQKQLIYEIDLKTNLILEYDENTAPKKSKCVFKKYKDHYFLNMFNKDKERWVAVIFQEKDTNIIVSDVDFDNLNKNSNFYKSIANLIEKEKYTIVIDPSKSQFESLMQDANFLGEIATLQRTKTSFSSINNLWLSIGAIVVILIVFIVLKRFRIF</sequence>
<reference evidence="2 3" key="1">
    <citation type="submission" date="2020-07" db="EMBL/GenBank/DDBJ databases">
        <title>Description of Kordia aestuariivivens sp. nov., isolated from a tidal flat.</title>
        <authorList>
            <person name="Park S."/>
            <person name="Yoon J.-H."/>
        </authorList>
    </citation>
    <scope>NUCLEOTIDE SEQUENCE [LARGE SCALE GENOMIC DNA]</scope>
    <source>
        <strain evidence="2 3">YSTF-M3</strain>
    </source>
</reference>
<keyword evidence="1" id="KW-0472">Membrane</keyword>
<gene>
    <name evidence="2" type="ORF">H2O64_20645</name>
</gene>
<keyword evidence="1" id="KW-1133">Transmembrane helix</keyword>
<proteinExistence type="predicted"/>
<keyword evidence="3" id="KW-1185">Reference proteome</keyword>
<organism evidence="2 3">
    <name type="scientific">Kordia aestuariivivens</name>
    <dbReference type="NCBI Taxonomy" id="2759037"/>
    <lineage>
        <taxon>Bacteria</taxon>
        <taxon>Pseudomonadati</taxon>
        <taxon>Bacteroidota</taxon>
        <taxon>Flavobacteriia</taxon>
        <taxon>Flavobacteriales</taxon>
        <taxon>Flavobacteriaceae</taxon>
        <taxon>Kordia</taxon>
    </lineage>
</organism>
<evidence type="ECO:0000313" key="2">
    <source>
        <dbReference type="EMBL" id="MBC8757094.1"/>
    </source>
</evidence>
<dbReference type="EMBL" id="JACGWS010000016">
    <property type="protein sequence ID" value="MBC8757094.1"/>
    <property type="molecule type" value="Genomic_DNA"/>
</dbReference>
<evidence type="ECO:0000256" key="1">
    <source>
        <dbReference type="SAM" id="Phobius"/>
    </source>
</evidence>
<name>A0ABR7QET7_9FLAO</name>
<dbReference type="PROSITE" id="PS51257">
    <property type="entry name" value="PROKAR_LIPOPROTEIN"/>
    <property type="match status" value="1"/>
</dbReference>
<protein>
    <submittedName>
        <fullName evidence="2">Uncharacterized protein</fullName>
    </submittedName>
</protein>
<comment type="caution">
    <text evidence="2">The sequence shown here is derived from an EMBL/GenBank/DDBJ whole genome shotgun (WGS) entry which is preliminary data.</text>
</comment>